<evidence type="ECO:0000256" key="1">
    <source>
        <dbReference type="ARBA" id="ARBA00004141"/>
    </source>
</evidence>
<evidence type="ECO:0000313" key="13">
    <source>
        <dbReference type="Proteomes" id="UP000219440"/>
    </source>
</evidence>
<feature type="transmembrane region" description="Helical" evidence="10">
    <location>
        <begin position="99"/>
        <end position="120"/>
    </location>
</feature>
<evidence type="ECO:0000256" key="5">
    <source>
        <dbReference type="ARBA" id="ARBA00022989"/>
    </source>
</evidence>
<organism evidence="12 13">
    <name type="scientific">Salinibacterium xinjiangense</name>
    <dbReference type="NCBI Taxonomy" id="386302"/>
    <lineage>
        <taxon>Bacteria</taxon>
        <taxon>Bacillati</taxon>
        <taxon>Actinomycetota</taxon>
        <taxon>Actinomycetes</taxon>
        <taxon>Micrococcales</taxon>
        <taxon>Microbacteriaceae</taxon>
        <taxon>Salinibacterium</taxon>
    </lineage>
</organism>
<feature type="transmembrane region" description="Helical" evidence="10">
    <location>
        <begin position="126"/>
        <end position="147"/>
    </location>
</feature>
<dbReference type="GO" id="GO:0016491">
    <property type="term" value="F:oxidoreductase activity"/>
    <property type="evidence" value="ECO:0007669"/>
    <property type="project" value="UniProtKB-KW"/>
</dbReference>
<keyword evidence="4" id="KW-0874">Quinone</keyword>
<keyword evidence="9" id="KW-0676">Redox-active center</keyword>
<keyword evidence="5 10" id="KW-1133">Transmembrane helix</keyword>
<dbReference type="CDD" id="cd12922">
    <property type="entry name" value="VKOR_5"/>
    <property type="match status" value="1"/>
</dbReference>
<dbReference type="Proteomes" id="UP000219440">
    <property type="component" value="Unassembled WGS sequence"/>
</dbReference>
<evidence type="ECO:0000256" key="8">
    <source>
        <dbReference type="ARBA" id="ARBA00023157"/>
    </source>
</evidence>
<keyword evidence="8" id="KW-1015">Disulfide bond</keyword>
<name>A0A2C8ZL42_9MICO</name>
<evidence type="ECO:0000256" key="2">
    <source>
        <dbReference type="ARBA" id="ARBA00006214"/>
    </source>
</evidence>
<comment type="similarity">
    <text evidence="2">Belongs to the VKOR family.</text>
</comment>
<dbReference type="InterPro" id="IPR038354">
    <property type="entry name" value="VKOR_sf"/>
</dbReference>
<keyword evidence="3 10" id="KW-0812">Transmembrane</keyword>
<proteinExistence type="inferred from homology"/>
<evidence type="ECO:0000256" key="9">
    <source>
        <dbReference type="ARBA" id="ARBA00023284"/>
    </source>
</evidence>
<dbReference type="GO" id="GO:0016020">
    <property type="term" value="C:membrane"/>
    <property type="evidence" value="ECO:0007669"/>
    <property type="project" value="UniProtKB-SubCell"/>
</dbReference>
<keyword evidence="13" id="KW-1185">Reference proteome</keyword>
<dbReference type="Pfam" id="PF07884">
    <property type="entry name" value="VKOR"/>
    <property type="match status" value="1"/>
</dbReference>
<dbReference type="GO" id="GO:0048038">
    <property type="term" value="F:quinone binding"/>
    <property type="evidence" value="ECO:0007669"/>
    <property type="project" value="UniProtKB-KW"/>
</dbReference>
<dbReference type="Gene3D" id="1.20.1440.130">
    <property type="entry name" value="VKOR domain"/>
    <property type="match status" value="1"/>
</dbReference>
<feature type="transmembrane region" description="Helical" evidence="10">
    <location>
        <begin position="12"/>
        <end position="33"/>
    </location>
</feature>
<evidence type="ECO:0000256" key="4">
    <source>
        <dbReference type="ARBA" id="ARBA00022719"/>
    </source>
</evidence>
<dbReference type="RefSeq" id="WP_097060690.1">
    <property type="nucleotide sequence ID" value="NZ_BMLC01000001.1"/>
</dbReference>
<evidence type="ECO:0000259" key="11">
    <source>
        <dbReference type="SMART" id="SM00756"/>
    </source>
</evidence>
<dbReference type="EMBL" id="OCST01000003">
    <property type="protein sequence ID" value="SOE65621.1"/>
    <property type="molecule type" value="Genomic_DNA"/>
</dbReference>
<feature type="transmembrane region" description="Helical" evidence="10">
    <location>
        <begin position="168"/>
        <end position="189"/>
    </location>
</feature>
<dbReference type="SMART" id="SM00756">
    <property type="entry name" value="VKc"/>
    <property type="match status" value="1"/>
</dbReference>
<evidence type="ECO:0000313" key="12">
    <source>
        <dbReference type="EMBL" id="SOE65621.1"/>
    </source>
</evidence>
<dbReference type="InterPro" id="IPR041714">
    <property type="entry name" value="VKOR_Actinobacteria"/>
</dbReference>
<dbReference type="InterPro" id="IPR012932">
    <property type="entry name" value="VKOR"/>
</dbReference>
<comment type="subcellular location">
    <subcellularLocation>
        <location evidence="1">Membrane</location>
        <topology evidence="1">Multi-pass membrane protein</topology>
    </subcellularLocation>
</comment>
<protein>
    <submittedName>
        <fullName evidence="12">Uncharacterized membrane protein</fullName>
    </submittedName>
</protein>
<sequence length="197" mass="21161">MTQAPATVRPLPLAIVLIATGVIGWYAAFKLVLDKLEVLVNPQADLDCNLSVIVQCGKNLGSWQGAILGFPNPLLGVAGFVAPMAVGVALLAGAGFARWFWISLNVGVLAAFAFCLWLAFQSIFALSTLCPWCMVVWSATIPMFWALTLFNARAGIFGNRMTRLGSTLFTWVPAITVATYLVITIVAQVRLDVLSTL</sequence>
<dbReference type="OrthoDB" id="9783799at2"/>
<reference evidence="12 13" key="1">
    <citation type="submission" date="2017-09" db="EMBL/GenBank/DDBJ databases">
        <authorList>
            <person name="Ehlers B."/>
            <person name="Leendertz F.H."/>
        </authorList>
    </citation>
    <scope>NUCLEOTIDE SEQUENCE [LARGE SCALE GENOMIC DNA]</scope>
    <source>
        <strain evidence="12 13">CGMCC 1.05381</strain>
    </source>
</reference>
<feature type="domain" description="Vitamin K epoxide reductase" evidence="11">
    <location>
        <begin position="10"/>
        <end position="151"/>
    </location>
</feature>
<keyword evidence="7 10" id="KW-0472">Membrane</keyword>
<dbReference type="AlphaFoldDB" id="A0A2C8ZL42"/>
<accession>A0A2C8ZL42</accession>
<gene>
    <name evidence="12" type="ORF">SAMN06296378_1589</name>
</gene>
<evidence type="ECO:0000256" key="6">
    <source>
        <dbReference type="ARBA" id="ARBA00023002"/>
    </source>
</evidence>
<feature type="transmembrane region" description="Helical" evidence="10">
    <location>
        <begin position="73"/>
        <end position="92"/>
    </location>
</feature>
<evidence type="ECO:0000256" key="10">
    <source>
        <dbReference type="SAM" id="Phobius"/>
    </source>
</evidence>
<keyword evidence="6" id="KW-0560">Oxidoreductase</keyword>
<evidence type="ECO:0000256" key="3">
    <source>
        <dbReference type="ARBA" id="ARBA00022692"/>
    </source>
</evidence>
<evidence type="ECO:0000256" key="7">
    <source>
        <dbReference type="ARBA" id="ARBA00023136"/>
    </source>
</evidence>